<keyword evidence="2 5" id="KW-0812">Transmembrane</keyword>
<comment type="subcellular location">
    <subcellularLocation>
        <location evidence="1">Membrane</location>
        <topology evidence="1">Multi-pass membrane protein</topology>
    </subcellularLocation>
</comment>
<dbReference type="InterPro" id="IPR052165">
    <property type="entry name" value="Membrane_assoc_protease"/>
</dbReference>
<dbReference type="KEGG" id="agh:M3I41_03645"/>
<dbReference type="Gene3D" id="2.40.50.140">
    <property type="entry name" value="Nucleic acid-binding proteins"/>
    <property type="match status" value="1"/>
</dbReference>
<dbReference type="SUPFAM" id="SSF141322">
    <property type="entry name" value="NfeD domain-like"/>
    <property type="match status" value="1"/>
</dbReference>
<dbReference type="PANTHER" id="PTHR33507:SF3">
    <property type="entry name" value="INNER MEMBRANE PROTEIN YBBJ"/>
    <property type="match status" value="1"/>
</dbReference>
<keyword evidence="3 5" id="KW-1133">Transmembrane helix</keyword>
<name>A0A9E7ANQ8_9ACTO</name>
<organism evidence="7 8">
    <name type="scientific">Actinomyces graevenitzii</name>
    <dbReference type="NCBI Taxonomy" id="55565"/>
    <lineage>
        <taxon>Bacteria</taxon>
        <taxon>Bacillati</taxon>
        <taxon>Actinomycetota</taxon>
        <taxon>Actinomycetes</taxon>
        <taxon>Actinomycetales</taxon>
        <taxon>Actinomycetaceae</taxon>
        <taxon>Actinomyces</taxon>
    </lineage>
</organism>
<dbReference type="PANTHER" id="PTHR33507">
    <property type="entry name" value="INNER MEMBRANE PROTEIN YBBJ"/>
    <property type="match status" value="1"/>
</dbReference>
<gene>
    <name evidence="7" type="ORF">M3I41_03645</name>
</gene>
<protein>
    <submittedName>
        <fullName evidence="7">NfeD family protein</fullName>
    </submittedName>
</protein>
<dbReference type="AlphaFoldDB" id="A0A9E7ANQ8"/>
<evidence type="ECO:0000256" key="5">
    <source>
        <dbReference type="SAM" id="Phobius"/>
    </source>
</evidence>
<sequence length="146" mass="14863">MWIWWAGAALALAAVEVVSTDLVFLMLAGGALAGSGAAALGVPVWGQFAVFALVAIALMLLARPPLKAYLLASTPNMLTNVEALAGREATVLQRVSETGGLVQLNGGQWSARSVDKLSFAEGASVRVVRIDGAVAVVGPLVAASAH</sequence>
<keyword evidence="4 5" id="KW-0472">Membrane</keyword>
<evidence type="ECO:0000256" key="4">
    <source>
        <dbReference type="ARBA" id="ARBA00023136"/>
    </source>
</evidence>
<dbReference type="InterPro" id="IPR012340">
    <property type="entry name" value="NA-bd_OB-fold"/>
</dbReference>
<evidence type="ECO:0000313" key="8">
    <source>
        <dbReference type="Proteomes" id="UP000830236"/>
    </source>
</evidence>
<evidence type="ECO:0000313" key="7">
    <source>
        <dbReference type="EMBL" id="UQF80374.1"/>
    </source>
</evidence>
<evidence type="ECO:0000256" key="2">
    <source>
        <dbReference type="ARBA" id="ARBA00022692"/>
    </source>
</evidence>
<proteinExistence type="predicted"/>
<reference evidence="7" key="1">
    <citation type="submission" date="2022-05" db="EMBL/GenBank/DDBJ databases">
        <title>Using nanopore sequencing to obtain complete genomes from saliva samples.</title>
        <authorList>
            <person name="Baker J.L."/>
        </authorList>
    </citation>
    <scope>NUCLEOTIDE SEQUENCE</scope>
    <source>
        <strain evidence="7">JCVI-JB-Ag32</strain>
    </source>
</reference>
<feature type="transmembrane region" description="Helical" evidence="5">
    <location>
        <begin position="43"/>
        <end position="62"/>
    </location>
</feature>
<accession>A0A9E7ANQ8</accession>
<dbReference type="GO" id="GO:0005886">
    <property type="term" value="C:plasma membrane"/>
    <property type="evidence" value="ECO:0007669"/>
    <property type="project" value="TreeGrafter"/>
</dbReference>
<evidence type="ECO:0000256" key="1">
    <source>
        <dbReference type="ARBA" id="ARBA00004141"/>
    </source>
</evidence>
<feature type="domain" description="NfeD-like C-terminal" evidence="6">
    <location>
        <begin position="81"/>
        <end position="139"/>
    </location>
</feature>
<dbReference type="Pfam" id="PF01957">
    <property type="entry name" value="NfeD"/>
    <property type="match status" value="1"/>
</dbReference>
<dbReference type="Proteomes" id="UP000830236">
    <property type="component" value="Chromosome"/>
</dbReference>
<dbReference type="EMBL" id="CP097095">
    <property type="protein sequence ID" value="UQF80374.1"/>
    <property type="molecule type" value="Genomic_DNA"/>
</dbReference>
<dbReference type="InterPro" id="IPR002810">
    <property type="entry name" value="NfeD-like_C"/>
</dbReference>
<evidence type="ECO:0000259" key="6">
    <source>
        <dbReference type="Pfam" id="PF01957"/>
    </source>
</evidence>
<evidence type="ECO:0000256" key="3">
    <source>
        <dbReference type="ARBA" id="ARBA00022989"/>
    </source>
</evidence>